<proteinExistence type="predicted"/>
<sequence length="136" mass="14680">MKQVRLIMAALLAIGLLACTSQTSTAATATSKLKIVFQESPDSPKETWTLNCKPNSGTFPGIAIACKKLASLKNPFAKPSADQMCTEIYGGDQTAMITGTWLGKKVSRKYSRINGCEIDAWESIYPVLPHVQGVTQ</sequence>
<dbReference type="InterPro" id="IPR036819">
    <property type="entry name" value="Subtilisin_inhibitor-like_sf"/>
</dbReference>
<dbReference type="GO" id="GO:0004867">
    <property type="term" value="F:serine-type endopeptidase inhibitor activity"/>
    <property type="evidence" value="ECO:0007669"/>
    <property type="project" value="InterPro"/>
</dbReference>
<dbReference type="Pfam" id="PF00720">
    <property type="entry name" value="SSI"/>
    <property type="match status" value="1"/>
</dbReference>
<protein>
    <submittedName>
        <fullName evidence="5">Unannotated protein</fullName>
    </submittedName>
</protein>
<evidence type="ECO:0000313" key="3">
    <source>
        <dbReference type="EMBL" id="CAB4699629.1"/>
    </source>
</evidence>
<dbReference type="EMBL" id="CAEZXB010000013">
    <property type="protein sequence ID" value="CAB4677049.1"/>
    <property type="molecule type" value="Genomic_DNA"/>
</dbReference>
<evidence type="ECO:0000259" key="1">
    <source>
        <dbReference type="Pfam" id="PF00720"/>
    </source>
</evidence>
<gene>
    <name evidence="2" type="ORF">UFOPK2342_00861</name>
    <name evidence="3" type="ORF">UFOPK2423_01100</name>
    <name evidence="4" type="ORF">UFOPK3266_01062</name>
    <name evidence="5" type="ORF">UFOPK4367_01584</name>
</gene>
<dbReference type="EMBL" id="CAFBRC010000168">
    <property type="protein sequence ID" value="CAB5078329.1"/>
    <property type="molecule type" value="Genomic_DNA"/>
</dbReference>
<evidence type="ECO:0000313" key="5">
    <source>
        <dbReference type="EMBL" id="CAB5078329.1"/>
    </source>
</evidence>
<evidence type="ECO:0000313" key="2">
    <source>
        <dbReference type="EMBL" id="CAB4677049.1"/>
    </source>
</evidence>
<dbReference type="InterPro" id="IPR023549">
    <property type="entry name" value="Subtilisin_inhibitor"/>
</dbReference>
<evidence type="ECO:0000313" key="4">
    <source>
        <dbReference type="EMBL" id="CAB4844171.1"/>
    </source>
</evidence>
<dbReference type="EMBL" id="CAEZXN010000025">
    <property type="protein sequence ID" value="CAB4699629.1"/>
    <property type="molecule type" value="Genomic_DNA"/>
</dbReference>
<name>A0A6J7VL34_9ZZZZ</name>
<dbReference type="EMBL" id="CAFBAA010000027">
    <property type="protein sequence ID" value="CAB4844171.1"/>
    <property type="molecule type" value="Genomic_DNA"/>
</dbReference>
<accession>A0A6J7VL34</accession>
<organism evidence="5">
    <name type="scientific">freshwater metagenome</name>
    <dbReference type="NCBI Taxonomy" id="449393"/>
    <lineage>
        <taxon>unclassified sequences</taxon>
        <taxon>metagenomes</taxon>
        <taxon>ecological metagenomes</taxon>
    </lineage>
</organism>
<dbReference type="SUPFAM" id="SSF55399">
    <property type="entry name" value="Subtilisin inhibitor"/>
    <property type="match status" value="1"/>
</dbReference>
<feature type="domain" description="Subtilisin inhibitor" evidence="1">
    <location>
        <begin position="42"/>
        <end position="108"/>
    </location>
</feature>
<reference evidence="5" key="1">
    <citation type="submission" date="2020-05" db="EMBL/GenBank/DDBJ databases">
        <authorList>
            <person name="Chiriac C."/>
            <person name="Salcher M."/>
            <person name="Ghai R."/>
            <person name="Kavagutti S V."/>
        </authorList>
    </citation>
    <scope>NUCLEOTIDE SEQUENCE</scope>
</reference>
<dbReference type="Gene3D" id="3.30.350.10">
    <property type="entry name" value="Subtilisin inhibitor-like"/>
    <property type="match status" value="1"/>
</dbReference>
<dbReference type="PROSITE" id="PS51257">
    <property type="entry name" value="PROKAR_LIPOPROTEIN"/>
    <property type="match status" value="1"/>
</dbReference>
<dbReference type="AlphaFoldDB" id="A0A6J7VL34"/>